<name>A0A382RQS2_9ZZZZ</name>
<gene>
    <name evidence="2" type="ORF">METZ01_LOCUS352860</name>
</gene>
<evidence type="ECO:0000256" key="1">
    <source>
        <dbReference type="SAM" id="MobiDB-lite"/>
    </source>
</evidence>
<dbReference type="AlphaFoldDB" id="A0A382RQS2"/>
<organism evidence="2">
    <name type="scientific">marine metagenome</name>
    <dbReference type="NCBI Taxonomy" id="408172"/>
    <lineage>
        <taxon>unclassified sequences</taxon>
        <taxon>metagenomes</taxon>
        <taxon>ecological metagenomes</taxon>
    </lineage>
</organism>
<protein>
    <recommendedName>
        <fullName evidence="3">Bacterial Ig-like domain-containing protein</fullName>
    </recommendedName>
</protein>
<dbReference type="EMBL" id="UINC01123499">
    <property type="protein sequence ID" value="SVD00006.1"/>
    <property type="molecule type" value="Genomic_DNA"/>
</dbReference>
<feature type="compositionally biased region" description="Low complexity" evidence="1">
    <location>
        <begin position="1"/>
        <end position="31"/>
    </location>
</feature>
<feature type="non-terminal residue" evidence="2">
    <location>
        <position position="1"/>
    </location>
</feature>
<accession>A0A382RQS2</accession>
<evidence type="ECO:0008006" key="3">
    <source>
        <dbReference type="Google" id="ProtNLM"/>
    </source>
</evidence>
<feature type="region of interest" description="Disordered" evidence="1">
    <location>
        <begin position="1"/>
        <end position="47"/>
    </location>
</feature>
<proteinExistence type="predicted"/>
<evidence type="ECO:0000313" key="2">
    <source>
        <dbReference type="EMBL" id="SVD00006.1"/>
    </source>
</evidence>
<sequence length="260" mass="26856">ISCSSSSDDGASTTSDDTSTTDNSTTTTDTTAPVISGCEITTPTNDNTPDFIITSSEAGTVTFGGSCSSSTTSVTSGTNTITFNTLSDGVYSDCTCRVTDSAGNVSNVLWFLFLLDSTAPTVSSVTSSTANGTYRTDDNITLTVTFSEQVTVDNSNGNPIIQLETGSTDRYAIYSSGSGSNNLSLIYTVVISDNSTDLGYKASNSLELNSGTIRDSALNDAVLTLPNPGSSNSLSLNKAIVINTTSIFGTSKYDKSIFGP</sequence>
<reference evidence="2" key="1">
    <citation type="submission" date="2018-05" db="EMBL/GenBank/DDBJ databases">
        <authorList>
            <person name="Lanie J.A."/>
            <person name="Ng W.-L."/>
            <person name="Kazmierczak K.M."/>
            <person name="Andrzejewski T.M."/>
            <person name="Davidsen T.M."/>
            <person name="Wayne K.J."/>
            <person name="Tettelin H."/>
            <person name="Glass J.I."/>
            <person name="Rusch D."/>
            <person name="Podicherti R."/>
            <person name="Tsui H.-C.T."/>
            <person name="Winkler M.E."/>
        </authorList>
    </citation>
    <scope>NUCLEOTIDE SEQUENCE</scope>
</reference>